<evidence type="ECO:0000313" key="2">
    <source>
        <dbReference type="Proteomes" id="UP000001075"/>
    </source>
</evidence>
<protein>
    <submittedName>
        <fullName evidence="1">Uncharacterized protein</fullName>
    </submittedName>
</protein>
<dbReference type="AlphaFoldDB" id="G3IJJ3"/>
<dbReference type="EMBL" id="JH003313">
    <property type="protein sequence ID" value="EGW14813.1"/>
    <property type="molecule type" value="Genomic_DNA"/>
</dbReference>
<sequence length="61" mass="6769">MPTDRATGEDSWVWASMSQQQLSGRKGFPAPEGAVELKFQKWQEAMAGAPMDVELSLRCLL</sequence>
<proteinExistence type="predicted"/>
<name>G3IJJ3_CRIGR</name>
<dbReference type="Proteomes" id="UP000001075">
    <property type="component" value="Unassembled WGS sequence"/>
</dbReference>
<gene>
    <name evidence="1" type="ORF">I79_024028</name>
</gene>
<accession>G3IJJ3</accession>
<evidence type="ECO:0000313" key="1">
    <source>
        <dbReference type="EMBL" id="EGW14813.1"/>
    </source>
</evidence>
<organism evidence="1 2">
    <name type="scientific">Cricetulus griseus</name>
    <name type="common">Chinese hamster</name>
    <name type="synonym">Cricetulus barabensis griseus</name>
    <dbReference type="NCBI Taxonomy" id="10029"/>
    <lineage>
        <taxon>Eukaryota</taxon>
        <taxon>Metazoa</taxon>
        <taxon>Chordata</taxon>
        <taxon>Craniata</taxon>
        <taxon>Vertebrata</taxon>
        <taxon>Euteleostomi</taxon>
        <taxon>Mammalia</taxon>
        <taxon>Eutheria</taxon>
        <taxon>Euarchontoglires</taxon>
        <taxon>Glires</taxon>
        <taxon>Rodentia</taxon>
        <taxon>Myomorpha</taxon>
        <taxon>Muroidea</taxon>
        <taxon>Cricetidae</taxon>
        <taxon>Cricetinae</taxon>
        <taxon>Cricetulus</taxon>
    </lineage>
</organism>
<reference evidence="2" key="1">
    <citation type="journal article" date="2011" name="Nat. Biotechnol.">
        <title>The genomic sequence of the Chinese hamster ovary (CHO)-K1 cell line.</title>
        <authorList>
            <person name="Xu X."/>
            <person name="Nagarajan H."/>
            <person name="Lewis N.E."/>
            <person name="Pan S."/>
            <person name="Cai Z."/>
            <person name="Liu X."/>
            <person name="Chen W."/>
            <person name="Xie M."/>
            <person name="Wang W."/>
            <person name="Hammond S."/>
            <person name="Andersen M.R."/>
            <person name="Neff N."/>
            <person name="Passarelli B."/>
            <person name="Koh W."/>
            <person name="Fan H.C."/>
            <person name="Wang J."/>
            <person name="Gui Y."/>
            <person name="Lee K.H."/>
            <person name="Betenbaugh M.J."/>
            <person name="Quake S.R."/>
            <person name="Famili I."/>
            <person name="Palsson B.O."/>
            <person name="Wang J."/>
        </authorList>
    </citation>
    <scope>NUCLEOTIDE SEQUENCE [LARGE SCALE GENOMIC DNA]</scope>
    <source>
        <strain evidence="2">CHO K1 cell line</strain>
    </source>
</reference>
<dbReference type="InParanoid" id="G3IJJ3"/>